<gene>
    <name evidence="1" type="ORF">LCGC14_0552190</name>
</gene>
<reference evidence="1" key="1">
    <citation type="journal article" date="2015" name="Nature">
        <title>Complex archaea that bridge the gap between prokaryotes and eukaryotes.</title>
        <authorList>
            <person name="Spang A."/>
            <person name="Saw J.H."/>
            <person name="Jorgensen S.L."/>
            <person name="Zaremba-Niedzwiedzka K."/>
            <person name="Martijn J."/>
            <person name="Lind A.E."/>
            <person name="van Eijk R."/>
            <person name="Schleper C."/>
            <person name="Guy L."/>
            <person name="Ettema T.J."/>
        </authorList>
    </citation>
    <scope>NUCLEOTIDE SEQUENCE</scope>
</reference>
<organism evidence="1">
    <name type="scientific">marine sediment metagenome</name>
    <dbReference type="NCBI Taxonomy" id="412755"/>
    <lineage>
        <taxon>unclassified sequences</taxon>
        <taxon>metagenomes</taxon>
        <taxon>ecological metagenomes</taxon>
    </lineage>
</organism>
<dbReference type="AlphaFoldDB" id="A0A0F9UAV8"/>
<evidence type="ECO:0000313" key="1">
    <source>
        <dbReference type="EMBL" id="KKN58406.1"/>
    </source>
</evidence>
<comment type="caution">
    <text evidence="1">The sequence shown here is derived from an EMBL/GenBank/DDBJ whole genome shotgun (WGS) entry which is preliminary data.</text>
</comment>
<protein>
    <submittedName>
        <fullName evidence="1">Uncharacterized protein</fullName>
    </submittedName>
</protein>
<accession>A0A0F9UAV8</accession>
<proteinExistence type="predicted"/>
<sequence>MASNKGRWVVRVDMAWQPKSSLEAVMRCVSRLMRLVRTHSWKPGGKKTVWRKGFIYKLEVYQWIPAKSAKGKRNAK</sequence>
<dbReference type="EMBL" id="LAZR01000763">
    <property type="protein sequence ID" value="KKN58406.1"/>
    <property type="molecule type" value="Genomic_DNA"/>
</dbReference>
<name>A0A0F9UAV8_9ZZZZ</name>